<reference evidence="2" key="1">
    <citation type="submission" date="2020-08" db="EMBL/GenBank/DDBJ databases">
        <title>Multicomponent nature underlies the extraordinary mechanical properties of spider dragline silk.</title>
        <authorList>
            <person name="Kono N."/>
            <person name="Nakamura H."/>
            <person name="Mori M."/>
            <person name="Yoshida Y."/>
            <person name="Ohtoshi R."/>
            <person name="Malay A.D."/>
            <person name="Moran D.A.P."/>
            <person name="Tomita M."/>
            <person name="Numata K."/>
            <person name="Arakawa K."/>
        </authorList>
    </citation>
    <scope>NUCLEOTIDE SEQUENCE</scope>
</reference>
<feature type="region of interest" description="Disordered" evidence="1">
    <location>
        <begin position="102"/>
        <end position="128"/>
    </location>
</feature>
<keyword evidence="3" id="KW-1185">Reference proteome</keyword>
<accession>A0A8X6SKD3</accession>
<protein>
    <submittedName>
        <fullName evidence="2">Uncharacterized protein</fullName>
    </submittedName>
</protein>
<gene>
    <name evidence="2" type="ORF">TNCV_1571281</name>
</gene>
<evidence type="ECO:0000313" key="2">
    <source>
        <dbReference type="EMBL" id="GFY15317.1"/>
    </source>
</evidence>
<dbReference type="Gene3D" id="3.30.420.10">
    <property type="entry name" value="Ribonuclease H-like superfamily/Ribonuclease H"/>
    <property type="match status" value="1"/>
</dbReference>
<dbReference type="GO" id="GO:0003676">
    <property type="term" value="F:nucleic acid binding"/>
    <property type="evidence" value="ECO:0007669"/>
    <property type="project" value="InterPro"/>
</dbReference>
<dbReference type="AlphaFoldDB" id="A0A8X6SKD3"/>
<evidence type="ECO:0000313" key="3">
    <source>
        <dbReference type="Proteomes" id="UP000887159"/>
    </source>
</evidence>
<dbReference type="Proteomes" id="UP000887159">
    <property type="component" value="Unassembled WGS sequence"/>
</dbReference>
<dbReference type="InterPro" id="IPR036397">
    <property type="entry name" value="RNaseH_sf"/>
</dbReference>
<sequence length="291" mass="33000">MGRDAGEDRNSPRGFRIKSLVYADKPQTLDPLEDNIRHVIADIRPQMLEKVIENWTSRLDYIRASRGSPMPEIIFKINTKGIGDGPQNFEPWSSDQSYTSAAPLQISKPPQRDQTVEEKRPKGLQMDPQSRELSNLKIWLSIYNFSMNLLAFISGIRIRSHDLTAETPPRCHDYETVVNPLIPPVQLVAEGFVWVQVSAPKPVHSITPPSPYQNKPDVKMHQLIPSLEDCEVSKRGWQCHTCHVARSTMDWCDNDGVNQMDWPVQCPHLNPLENLRGQVGSPIGKRTCMSS</sequence>
<dbReference type="EMBL" id="BMAU01021334">
    <property type="protein sequence ID" value="GFY15317.1"/>
    <property type="molecule type" value="Genomic_DNA"/>
</dbReference>
<comment type="caution">
    <text evidence="2">The sequence shown here is derived from an EMBL/GenBank/DDBJ whole genome shotgun (WGS) entry which is preliminary data.</text>
</comment>
<feature type="compositionally biased region" description="Basic and acidic residues" evidence="1">
    <location>
        <begin position="110"/>
        <end position="121"/>
    </location>
</feature>
<organism evidence="2 3">
    <name type="scientific">Trichonephila clavipes</name>
    <name type="common">Golden silk orbweaver</name>
    <name type="synonym">Nephila clavipes</name>
    <dbReference type="NCBI Taxonomy" id="2585209"/>
    <lineage>
        <taxon>Eukaryota</taxon>
        <taxon>Metazoa</taxon>
        <taxon>Ecdysozoa</taxon>
        <taxon>Arthropoda</taxon>
        <taxon>Chelicerata</taxon>
        <taxon>Arachnida</taxon>
        <taxon>Araneae</taxon>
        <taxon>Araneomorphae</taxon>
        <taxon>Entelegynae</taxon>
        <taxon>Araneoidea</taxon>
        <taxon>Nephilidae</taxon>
        <taxon>Trichonephila</taxon>
    </lineage>
</organism>
<evidence type="ECO:0000256" key="1">
    <source>
        <dbReference type="SAM" id="MobiDB-lite"/>
    </source>
</evidence>
<proteinExistence type="predicted"/>
<name>A0A8X6SKD3_TRICX</name>